<proteinExistence type="predicted"/>
<feature type="region of interest" description="Disordered" evidence="1">
    <location>
        <begin position="1"/>
        <end position="28"/>
    </location>
</feature>
<keyword evidence="2" id="KW-0812">Transmembrane</keyword>
<evidence type="ECO:0000313" key="3">
    <source>
        <dbReference type="EMBL" id="GAB04861.1"/>
    </source>
</evidence>
<evidence type="ECO:0000313" key="4">
    <source>
        <dbReference type="Proteomes" id="UP000006023"/>
    </source>
</evidence>
<dbReference type="STRING" id="1075090.GOAMR_23_00180"/>
<name>G7GMM2_9ACTN</name>
<sequence>MSFQISRKKDEKADSRTTGLTYDQHEEESRKAQRKSDLWMIAGTAFMGTYLLGLIGLPLFLYGLHLSRKAQQEGLTVRPLLVTLIGYLVILDGFLNTVGWALDFLASHSLLDRVFFTAWGNYADNGAYFWQYNDLYIGGASAPGEKGWEAVGIFVVFPMRVAAAIAFLQMKRWGHQWLTVTCWFGVVLWIGYISNMTMYADLRFDGTILPVLGWWAYDIMFITPFLALPFLHTVNREIFSD</sequence>
<feature type="transmembrane region" description="Helical" evidence="2">
    <location>
        <begin position="214"/>
        <end position="234"/>
    </location>
</feature>
<accession>G7GMM2</accession>
<feature type="transmembrane region" description="Helical" evidence="2">
    <location>
        <begin position="38"/>
        <end position="60"/>
    </location>
</feature>
<dbReference type="EMBL" id="BAED01000023">
    <property type="protein sequence ID" value="GAB04861.1"/>
    <property type="molecule type" value="Genomic_DNA"/>
</dbReference>
<dbReference type="Proteomes" id="UP000006023">
    <property type="component" value="Unassembled WGS sequence"/>
</dbReference>
<evidence type="ECO:0000256" key="2">
    <source>
        <dbReference type="SAM" id="Phobius"/>
    </source>
</evidence>
<feature type="transmembrane region" description="Helical" evidence="2">
    <location>
        <begin position="177"/>
        <end position="194"/>
    </location>
</feature>
<feature type="transmembrane region" description="Helical" evidence="2">
    <location>
        <begin position="80"/>
        <end position="102"/>
    </location>
</feature>
<organism evidence="3 4">
    <name type="scientific">Gordonia amarae NBRC 15530</name>
    <dbReference type="NCBI Taxonomy" id="1075090"/>
    <lineage>
        <taxon>Bacteria</taxon>
        <taxon>Bacillati</taxon>
        <taxon>Actinomycetota</taxon>
        <taxon>Actinomycetes</taxon>
        <taxon>Mycobacteriales</taxon>
        <taxon>Gordoniaceae</taxon>
        <taxon>Gordonia</taxon>
    </lineage>
</organism>
<evidence type="ECO:0008006" key="5">
    <source>
        <dbReference type="Google" id="ProtNLM"/>
    </source>
</evidence>
<reference evidence="3 4" key="1">
    <citation type="submission" date="2011-11" db="EMBL/GenBank/DDBJ databases">
        <title>Whole genome shotgun sequence of Gordonia amarae NBRC 15530.</title>
        <authorList>
            <person name="Takarada H."/>
            <person name="Hosoyama A."/>
            <person name="Tsuchikane K."/>
            <person name="Katsumata H."/>
            <person name="Yamazaki S."/>
            <person name="Fujita N."/>
        </authorList>
    </citation>
    <scope>NUCLEOTIDE SEQUENCE [LARGE SCALE GENOMIC DNA]</scope>
    <source>
        <strain evidence="3 4">NBRC 15530</strain>
    </source>
</reference>
<dbReference type="AlphaFoldDB" id="G7GMM2"/>
<keyword evidence="2" id="KW-1133">Transmembrane helix</keyword>
<dbReference type="RefSeq" id="WP_005184742.1">
    <property type="nucleotide sequence ID" value="NZ_BAED01000023.1"/>
</dbReference>
<protein>
    <recommendedName>
        <fullName evidence="5">EXPERA domain-containing protein</fullName>
    </recommendedName>
</protein>
<gene>
    <name evidence="3" type="ORF">GOAMR_23_00180</name>
</gene>
<keyword evidence="2" id="KW-0472">Membrane</keyword>
<dbReference type="eggNOG" id="ENOG5033Z1V">
    <property type="taxonomic scope" value="Bacteria"/>
</dbReference>
<feature type="transmembrane region" description="Helical" evidence="2">
    <location>
        <begin position="150"/>
        <end position="170"/>
    </location>
</feature>
<evidence type="ECO:0000256" key="1">
    <source>
        <dbReference type="SAM" id="MobiDB-lite"/>
    </source>
</evidence>
<keyword evidence="4" id="KW-1185">Reference proteome</keyword>
<comment type="caution">
    <text evidence="3">The sequence shown here is derived from an EMBL/GenBank/DDBJ whole genome shotgun (WGS) entry which is preliminary data.</text>
</comment>